<reference evidence="2 3" key="1">
    <citation type="submission" date="2020-08" db="EMBL/GenBank/DDBJ databases">
        <title>Genomic Encyclopedia of Type Strains, Phase IV (KMG-IV): sequencing the most valuable type-strain genomes for metagenomic binning, comparative biology and taxonomic classification.</title>
        <authorList>
            <person name="Goeker M."/>
        </authorList>
    </citation>
    <scope>NUCLEOTIDE SEQUENCE [LARGE SCALE GENOMIC DNA]</scope>
    <source>
        <strain evidence="2 3">DSM 21458</strain>
    </source>
</reference>
<proteinExistence type="predicted"/>
<protein>
    <recommendedName>
        <fullName evidence="1">PE cleavage protein A C-terminal domain-containing protein</fullName>
    </recommendedName>
</protein>
<comment type="caution">
    <text evidence="2">The sequence shown here is derived from an EMBL/GenBank/DDBJ whole genome shotgun (WGS) entry which is preliminary data.</text>
</comment>
<dbReference type="RefSeq" id="WP_183987845.1">
    <property type="nucleotide sequence ID" value="NZ_JACHHG010000009.1"/>
</dbReference>
<dbReference type="Gene3D" id="2.40.70.10">
    <property type="entry name" value="Acid Proteases"/>
    <property type="match status" value="1"/>
</dbReference>
<name>A0A841I1H9_9DEIO</name>
<dbReference type="Pfam" id="PF20729">
    <property type="entry name" value="PE-PGRS_C"/>
    <property type="match status" value="1"/>
</dbReference>
<evidence type="ECO:0000259" key="1">
    <source>
        <dbReference type="Pfam" id="PF20729"/>
    </source>
</evidence>
<accession>A0A841I1H9</accession>
<dbReference type="InterPro" id="IPR021109">
    <property type="entry name" value="Peptidase_aspartic_dom_sf"/>
</dbReference>
<evidence type="ECO:0000313" key="2">
    <source>
        <dbReference type="EMBL" id="MBB6099093.1"/>
    </source>
</evidence>
<evidence type="ECO:0000313" key="3">
    <source>
        <dbReference type="Proteomes" id="UP000569951"/>
    </source>
</evidence>
<feature type="domain" description="PE cleavage protein A C-terminal" evidence="1">
    <location>
        <begin position="69"/>
        <end position="191"/>
    </location>
</feature>
<organism evidence="2 3">
    <name type="scientific">Deinobacterium chartae</name>
    <dbReference type="NCBI Taxonomy" id="521158"/>
    <lineage>
        <taxon>Bacteria</taxon>
        <taxon>Thermotogati</taxon>
        <taxon>Deinococcota</taxon>
        <taxon>Deinococci</taxon>
        <taxon>Deinococcales</taxon>
        <taxon>Deinococcaceae</taxon>
        <taxon>Deinobacterium</taxon>
    </lineage>
</organism>
<dbReference type="Proteomes" id="UP000569951">
    <property type="component" value="Unassembled WGS sequence"/>
</dbReference>
<keyword evidence="3" id="KW-1185">Reference proteome</keyword>
<sequence>MPANPAPSTSNAARTRPATARRTPAFVLGALGVLSALLAGCGNNPPAPKTLSYELPLSERSSVSRGLHLDASVAGGQKIGVMIDTGSTGIVIARRYIGQNYTSLNETFSNFTYSSSGNSYSGEWVRASVRLSSPQNGTTAETVPMKIRVVDKFCNAQNECVTDPDKIHVSMMGVGFDRIDPHGTVVDPSLNPFLNLQEMAAGTMAKGYILTPRTITLGVTAANSQNFEFVKLKPLAATATQPADWQAPTACIAVPTANIAPQCGPLLIDTGLNYSIVQVPEGINPPLVQDPSVATRQRVAQGQRIVITVPELNKTLYQFTVGDASSGAPDWVVWGHNTTAHAGQSFMNTSMHTLSQLDYLYDADSGRLGFRFHAVAP</sequence>
<dbReference type="InterPro" id="IPR048054">
    <property type="entry name" value="PecA_C"/>
</dbReference>
<dbReference type="GO" id="GO:0004190">
    <property type="term" value="F:aspartic-type endopeptidase activity"/>
    <property type="evidence" value="ECO:0007669"/>
    <property type="project" value="InterPro"/>
</dbReference>
<dbReference type="AlphaFoldDB" id="A0A841I1H9"/>
<dbReference type="EMBL" id="JACHHG010000009">
    <property type="protein sequence ID" value="MBB6099093.1"/>
    <property type="molecule type" value="Genomic_DNA"/>
</dbReference>
<gene>
    <name evidence="2" type="ORF">HNR42_002529</name>
</gene>